<comment type="caution">
    <text evidence="2">The sequence shown here is derived from an EMBL/GenBank/DDBJ whole genome shotgun (WGS) entry which is preliminary data.</text>
</comment>
<accession>A0A2T3MYP5</accession>
<dbReference type="AlphaFoldDB" id="A0A2T3MYP5"/>
<dbReference type="PANTHER" id="PTHR37024">
    <property type="entry name" value="TYPE VI SECRETION SYSTEM DUF2094 AND IMPA-RELATED DOMAIN PROTEIN"/>
    <property type="match status" value="1"/>
</dbReference>
<dbReference type="Pfam" id="PF16989">
    <property type="entry name" value="T6SS_VasJ"/>
    <property type="match status" value="1"/>
</dbReference>
<organism evidence="2 3">
    <name type="scientific">Photobacterium lipolyticum</name>
    <dbReference type="NCBI Taxonomy" id="266810"/>
    <lineage>
        <taxon>Bacteria</taxon>
        <taxon>Pseudomonadati</taxon>
        <taxon>Pseudomonadota</taxon>
        <taxon>Gammaproteobacteria</taxon>
        <taxon>Vibrionales</taxon>
        <taxon>Vibrionaceae</taxon>
        <taxon>Photobacterium</taxon>
    </lineage>
</organism>
<feature type="domain" description="ImpA N-terminal" evidence="1">
    <location>
        <begin position="8"/>
        <end position="110"/>
    </location>
</feature>
<dbReference type="InterPro" id="IPR010657">
    <property type="entry name" value="ImpA_N"/>
</dbReference>
<dbReference type="NCBIfam" id="TIGR03362">
    <property type="entry name" value="VI_chp_7"/>
    <property type="match status" value="1"/>
</dbReference>
<dbReference type="Proteomes" id="UP000240904">
    <property type="component" value="Unassembled WGS sequence"/>
</dbReference>
<name>A0A2T3MYP5_9GAMM</name>
<gene>
    <name evidence="2" type="primary">tssA</name>
    <name evidence="2" type="ORF">C9I89_09950</name>
</gene>
<dbReference type="OrthoDB" id="1522895at2"/>
<evidence type="ECO:0000259" key="1">
    <source>
        <dbReference type="Pfam" id="PF06812"/>
    </source>
</evidence>
<keyword evidence="3" id="KW-1185">Reference proteome</keyword>
<dbReference type="InterPro" id="IPR017739">
    <property type="entry name" value="T6SS-assoc_VCA0119"/>
</dbReference>
<dbReference type="PANTHER" id="PTHR37024:SF5">
    <property type="entry name" value="IMPA N-TERMINAL DOMAIN-CONTAINING PROTEIN"/>
    <property type="match status" value="1"/>
</dbReference>
<dbReference type="RefSeq" id="WP_107283209.1">
    <property type="nucleotide sequence ID" value="NZ_PYMC01000006.1"/>
</dbReference>
<evidence type="ECO:0000313" key="3">
    <source>
        <dbReference type="Proteomes" id="UP000240904"/>
    </source>
</evidence>
<protein>
    <submittedName>
        <fullName evidence="2">Type VI secretion system protein TssA</fullName>
    </submittedName>
</protein>
<dbReference type="Pfam" id="PF06812">
    <property type="entry name" value="ImpA_N"/>
    <property type="match status" value="1"/>
</dbReference>
<dbReference type="EMBL" id="PYMC01000006">
    <property type="protein sequence ID" value="PSW05107.1"/>
    <property type="molecule type" value="Genomic_DNA"/>
</dbReference>
<evidence type="ECO:0000313" key="2">
    <source>
        <dbReference type="EMBL" id="PSW05107.1"/>
    </source>
</evidence>
<proteinExistence type="predicted"/>
<reference evidence="2 3" key="1">
    <citation type="submission" date="2018-03" db="EMBL/GenBank/DDBJ databases">
        <title>Whole genome sequencing of Histamine producing bacteria.</title>
        <authorList>
            <person name="Butler K."/>
        </authorList>
    </citation>
    <scope>NUCLEOTIDE SEQUENCE [LARGE SCALE GENOMIC DNA]</scope>
    <source>
        <strain evidence="2 3">DSM 16190</strain>
    </source>
</reference>
<sequence>MEFTNIILSPLTDGDKVGTELKYDERFENIENEVNKDNSLYSDSSIDWEKVKNQTSILLQSETKDYRLLNWHLRSEYKINASLKGLISGVKVLGAFFSAFGELAYPSRKRTQIGVVTNYITFIDTEFGKHLGKASKPDLEFAIDVFSHTDEMIELLYQNEVPNLLPLIKKAKTALKRIAVDTQETKSEETKNVTQTINAGSTLGPRQSQDCEISSNEDANKALRQIQEISRKISHFWLTKKIGDSRAYKLNRTLTWLNILQAPKGNIDGATPLKPVPLSKTQHYDNLFNGQKYSELLTELEISLTKAPFWLDGHYLAWQSLEALGNSDGAEVVCREVAAFVQQNPNLIKLTFDDGVPFASSETQDWLSQQVTKPGDASKIPAEHLLIDGTEKPWDLALEQAKSSLKKLGISGAVAPLVQGYQQAYSQREQFFWQLSQAQLFMYSRQFDLACSILHSLDTRFTSSHLATWEPVLQERLLALWLSSLQQRPSKEQDPEQIQVISERLCSLNPIRILNI</sequence>